<sequence length="320" mass="35880">MDEGSSMRILKPLVVSALAVVILAMTAQSVTASSADEDALRKCDELAASSLDDQRTAPAVYSIPPEAIEWCERAHRAYPENGRIFFQKSLIGRELRDPTLVDDMLKVIELGHDAGYAVLGRIAKKSRQEVGGYSYDDLLKIGLEKGMSWALYDRGKWYEEGRDKPPEQEYPTPHYETALEFYERAAAKGYSAGELAAGSLYYIGFMGKDKDTRWQGVPYFVRAAKMGDPMGAYLAGKAYLDGSVVEQDIEKGLDYYLEAYLGSGTGSMFVVNDLLWRAKETEMQVKHKIWQTLCEDSDTEDFDVKAYFKFLQKDDFDCGS</sequence>
<comment type="caution">
    <text evidence="1">The sequence shown here is derived from an EMBL/GenBank/DDBJ whole genome shotgun (WGS) entry which is preliminary data.</text>
</comment>
<dbReference type="Gene3D" id="1.25.40.10">
    <property type="entry name" value="Tetratricopeptide repeat domain"/>
    <property type="match status" value="1"/>
</dbReference>
<protein>
    <submittedName>
        <fullName evidence="1">Sel1 repeat family protein</fullName>
    </submittedName>
</protein>
<dbReference type="SUPFAM" id="SSF81901">
    <property type="entry name" value="HCP-like"/>
    <property type="match status" value="1"/>
</dbReference>
<dbReference type="InterPro" id="IPR006597">
    <property type="entry name" value="Sel1-like"/>
</dbReference>
<reference evidence="2" key="1">
    <citation type="submission" date="2019-01" db="EMBL/GenBank/DDBJ databases">
        <title>Gri0909 isolated from a small marine red alga.</title>
        <authorList>
            <person name="Kim J."/>
            <person name="Jeong S.E."/>
            <person name="Jeon C.O."/>
        </authorList>
    </citation>
    <scope>NUCLEOTIDE SEQUENCE [LARGE SCALE GENOMIC DNA]</scope>
    <source>
        <strain evidence="2">Gri0909</strain>
    </source>
</reference>
<dbReference type="SMART" id="SM00671">
    <property type="entry name" value="SEL1"/>
    <property type="match status" value="3"/>
</dbReference>
<dbReference type="EMBL" id="SADE01000002">
    <property type="protein sequence ID" value="RVU36346.1"/>
    <property type="molecule type" value="Genomic_DNA"/>
</dbReference>
<keyword evidence="2" id="KW-1185">Reference proteome</keyword>
<dbReference type="AlphaFoldDB" id="A0A3S2Z8S5"/>
<gene>
    <name evidence="1" type="ORF">EOI86_14135</name>
</gene>
<dbReference type="Proteomes" id="UP000287447">
    <property type="component" value="Unassembled WGS sequence"/>
</dbReference>
<organism evidence="1 2">
    <name type="scientific">Hwanghaeella grinnelliae</name>
    <dbReference type="NCBI Taxonomy" id="2500179"/>
    <lineage>
        <taxon>Bacteria</taxon>
        <taxon>Pseudomonadati</taxon>
        <taxon>Pseudomonadota</taxon>
        <taxon>Alphaproteobacteria</taxon>
        <taxon>Rhodospirillales</taxon>
        <taxon>Rhodospirillaceae</taxon>
        <taxon>Hwanghaeella</taxon>
    </lineage>
</organism>
<proteinExistence type="predicted"/>
<name>A0A3S2Z8S5_9PROT</name>
<accession>A0A3S2Z8S5</accession>
<evidence type="ECO:0000313" key="1">
    <source>
        <dbReference type="EMBL" id="RVU36346.1"/>
    </source>
</evidence>
<evidence type="ECO:0000313" key="2">
    <source>
        <dbReference type="Proteomes" id="UP000287447"/>
    </source>
</evidence>
<dbReference type="InterPro" id="IPR011990">
    <property type="entry name" value="TPR-like_helical_dom_sf"/>
</dbReference>